<dbReference type="InterPro" id="IPR000305">
    <property type="entry name" value="GIY-YIG_endonuc"/>
</dbReference>
<dbReference type="PROSITE" id="PS50164">
    <property type="entry name" value="GIY_YIG"/>
    <property type="match status" value="1"/>
</dbReference>
<accession>A0ABT6M4T1</accession>
<feature type="domain" description="GIY-YIG" evidence="1">
    <location>
        <begin position="49"/>
        <end position="143"/>
    </location>
</feature>
<keyword evidence="3" id="KW-1185">Reference proteome</keyword>
<dbReference type="InterPro" id="IPR035901">
    <property type="entry name" value="GIY-YIG_endonuc_sf"/>
</dbReference>
<evidence type="ECO:0000313" key="2">
    <source>
        <dbReference type="EMBL" id="MDH6279322.1"/>
    </source>
</evidence>
<dbReference type="CDD" id="cd00719">
    <property type="entry name" value="GIY-YIG_SF"/>
    <property type="match status" value="1"/>
</dbReference>
<reference evidence="2 3" key="1">
    <citation type="submission" date="2023-04" db="EMBL/GenBank/DDBJ databases">
        <title>Forest soil microbial communities from Buena Vista Peninsula, Colon Province, Panama.</title>
        <authorList>
            <person name="Bouskill N."/>
        </authorList>
    </citation>
    <scope>NUCLEOTIDE SEQUENCE [LARGE SCALE GENOMIC DNA]</scope>
    <source>
        <strain evidence="2 3">CFH S0262</strain>
    </source>
</reference>
<evidence type="ECO:0000313" key="3">
    <source>
        <dbReference type="Proteomes" id="UP001160334"/>
    </source>
</evidence>
<dbReference type="SUPFAM" id="SSF82771">
    <property type="entry name" value="GIY-YIG endonuclease"/>
    <property type="match status" value="1"/>
</dbReference>
<dbReference type="Proteomes" id="UP001160334">
    <property type="component" value="Unassembled WGS sequence"/>
</dbReference>
<dbReference type="Pfam" id="PF01541">
    <property type="entry name" value="GIY-YIG"/>
    <property type="match status" value="1"/>
</dbReference>
<dbReference type="EMBL" id="JARXVC010000001">
    <property type="protein sequence ID" value="MDH6279322.1"/>
    <property type="molecule type" value="Genomic_DNA"/>
</dbReference>
<protein>
    <recommendedName>
        <fullName evidence="1">GIY-YIG domain-containing protein</fullName>
    </recommendedName>
</protein>
<organism evidence="2 3">
    <name type="scientific">Prescottella agglutinans</name>
    <dbReference type="NCBI Taxonomy" id="1644129"/>
    <lineage>
        <taxon>Bacteria</taxon>
        <taxon>Bacillati</taxon>
        <taxon>Actinomycetota</taxon>
        <taxon>Actinomycetes</taxon>
        <taxon>Mycobacteriales</taxon>
        <taxon>Nocardiaceae</taxon>
        <taxon>Prescottella</taxon>
    </lineage>
</organism>
<comment type="caution">
    <text evidence="2">The sequence shown here is derived from an EMBL/GenBank/DDBJ whole genome shotgun (WGS) entry which is preliminary data.</text>
</comment>
<evidence type="ECO:0000259" key="1">
    <source>
        <dbReference type="PROSITE" id="PS50164"/>
    </source>
</evidence>
<proteinExistence type="predicted"/>
<sequence length="260" mass="28683">MSSRGTDRLVGQSHAPITSELPRDVAILRSSLKSIMNQKDDQGRTCGSAKWGVYAFFDFDGEPIYVGQTKERLGGRVGRHITNQRSDAVAMRILDPLEVAEVEVWPLWHLEKVDGRNKAACDELDSLEFSVWYRAIKGSKFGAILNEKRPPSDKLVDLPTSYRGTLYTGQELEDRKNADVRIARRAETVSRLADVARERGQVSAGLRRTLALQSIRLAYLAAVRSAVADGRPIPSPSAIDSSALVGDQLSLTDDLSESDE</sequence>
<name>A0ABT6M4T1_9NOCA</name>
<gene>
    <name evidence="2" type="ORF">M2280_000527</name>
</gene>